<feature type="region of interest" description="Disordered" evidence="1">
    <location>
        <begin position="188"/>
        <end position="247"/>
    </location>
</feature>
<proteinExistence type="predicted"/>
<sequence>MAMEFEDFEPIFCEPKVEFSAQSSSPLPQFLLHAYASDSSHLVIHAANFHSDTWEALLSVSQLEDIRDITGIGGSWSEFFDYFITSIKSADLKLVLEGNSGFDGASYGKAKLVAQKSKGMPVISIPLTKLADTAAREAMSNLSLRLFNAFKSTKNSLNQEQEHNAQLTKAIAAEKAKSESMQLLEQRQKFQKTSALEKADVSTNGLQNSPEKQATRDTGSTKAKNRVVPAHRRTKVRGAQLCDNDES</sequence>
<dbReference type="EMBL" id="JAWXYG010000008">
    <property type="protein sequence ID" value="KAK4264730.1"/>
    <property type="molecule type" value="Genomic_DNA"/>
</dbReference>
<feature type="compositionally biased region" description="Basic residues" evidence="1">
    <location>
        <begin position="223"/>
        <end position="236"/>
    </location>
</feature>
<dbReference type="AlphaFoldDB" id="A0AAE1MH23"/>
<organism evidence="2 3">
    <name type="scientific">Acacia crassicarpa</name>
    <name type="common">northern wattle</name>
    <dbReference type="NCBI Taxonomy" id="499986"/>
    <lineage>
        <taxon>Eukaryota</taxon>
        <taxon>Viridiplantae</taxon>
        <taxon>Streptophyta</taxon>
        <taxon>Embryophyta</taxon>
        <taxon>Tracheophyta</taxon>
        <taxon>Spermatophyta</taxon>
        <taxon>Magnoliopsida</taxon>
        <taxon>eudicotyledons</taxon>
        <taxon>Gunneridae</taxon>
        <taxon>Pentapetalae</taxon>
        <taxon>rosids</taxon>
        <taxon>fabids</taxon>
        <taxon>Fabales</taxon>
        <taxon>Fabaceae</taxon>
        <taxon>Caesalpinioideae</taxon>
        <taxon>mimosoid clade</taxon>
        <taxon>Acacieae</taxon>
        <taxon>Acacia</taxon>
    </lineage>
</organism>
<feature type="compositionally biased region" description="Polar residues" evidence="1">
    <location>
        <begin position="201"/>
        <end position="222"/>
    </location>
</feature>
<evidence type="ECO:0000313" key="3">
    <source>
        <dbReference type="Proteomes" id="UP001293593"/>
    </source>
</evidence>
<name>A0AAE1MH23_9FABA</name>
<dbReference type="PANTHER" id="PTHR35770:SF1">
    <property type="entry name" value="U2 SMALL NUCLEAR RIBONUCLEOPROTEIN AUXILIARY FACTOR-LIKE PROTEIN"/>
    <property type="match status" value="1"/>
</dbReference>
<keyword evidence="3" id="KW-1185">Reference proteome</keyword>
<gene>
    <name evidence="2" type="ORF">QN277_025864</name>
</gene>
<evidence type="ECO:0000313" key="2">
    <source>
        <dbReference type="EMBL" id="KAK4264730.1"/>
    </source>
</evidence>
<comment type="caution">
    <text evidence="2">The sequence shown here is derived from an EMBL/GenBank/DDBJ whole genome shotgun (WGS) entry which is preliminary data.</text>
</comment>
<protein>
    <submittedName>
        <fullName evidence="2">Uncharacterized protein</fullName>
    </submittedName>
</protein>
<dbReference type="PANTHER" id="PTHR35770">
    <property type="entry name" value="U2 SMALL NUCLEAR RIBONUCLEOPROTEIN AUXILIARY FACTOR-LIKE PROTEIN"/>
    <property type="match status" value="1"/>
</dbReference>
<evidence type="ECO:0000256" key="1">
    <source>
        <dbReference type="SAM" id="MobiDB-lite"/>
    </source>
</evidence>
<dbReference type="Proteomes" id="UP001293593">
    <property type="component" value="Unassembled WGS sequence"/>
</dbReference>
<accession>A0AAE1MH23</accession>
<reference evidence="2" key="1">
    <citation type="submission" date="2023-10" db="EMBL/GenBank/DDBJ databases">
        <title>Chromosome-level genome of the transformable northern wattle, Acacia crassicarpa.</title>
        <authorList>
            <person name="Massaro I."/>
            <person name="Sinha N.R."/>
            <person name="Poethig S."/>
            <person name="Leichty A.R."/>
        </authorList>
    </citation>
    <scope>NUCLEOTIDE SEQUENCE</scope>
    <source>
        <strain evidence="2">Acra3RX</strain>
        <tissue evidence="2">Leaf</tissue>
    </source>
</reference>